<dbReference type="OrthoDB" id="3627717at2"/>
<proteinExistence type="predicted"/>
<feature type="signal peptide" evidence="2">
    <location>
        <begin position="1"/>
        <end position="25"/>
    </location>
</feature>
<gene>
    <name evidence="3" type="ORF">SAMN05421835_103350</name>
</gene>
<reference evidence="3 4" key="1">
    <citation type="submission" date="2016-10" db="EMBL/GenBank/DDBJ databases">
        <authorList>
            <person name="de Groot N.N."/>
        </authorList>
    </citation>
    <scope>NUCLEOTIDE SEQUENCE [LARGE SCALE GENOMIC DNA]</scope>
    <source>
        <strain evidence="3 4">DSM 44468</strain>
    </source>
</reference>
<keyword evidence="2" id="KW-0732">Signal</keyword>
<sequence length="115" mass="11383">MLKKVGFAAAAIAAGVTLLGGTASAAEVGSHHYDGDTDQSALANLNNLDVLHNVNAAVGVCKDNINVLGVQVPVQDVAKGISVPILSEGDSDAAGEDPQNCASGAIEDGGTSQDN</sequence>
<evidence type="ECO:0000313" key="3">
    <source>
        <dbReference type="EMBL" id="SFJ18653.1"/>
    </source>
</evidence>
<dbReference type="AlphaFoldDB" id="A0A1I3PAX7"/>
<feature type="region of interest" description="Disordered" evidence="1">
    <location>
        <begin position="88"/>
        <end position="115"/>
    </location>
</feature>
<accession>A0A1I3PAX7</accession>
<dbReference type="Proteomes" id="UP000199025">
    <property type="component" value="Unassembled WGS sequence"/>
</dbReference>
<evidence type="ECO:0000313" key="4">
    <source>
        <dbReference type="Proteomes" id="UP000199025"/>
    </source>
</evidence>
<dbReference type="STRING" id="115433.SAMN05421835_103350"/>
<dbReference type="EMBL" id="FORP01000003">
    <property type="protein sequence ID" value="SFJ18653.1"/>
    <property type="molecule type" value="Genomic_DNA"/>
</dbReference>
<keyword evidence="4" id="KW-1185">Reference proteome</keyword>
<dbReference type="RefSeq" id="WP_091505158.1">
    <property type="nucleotide sequence ID" value="NZ_CBDQZW010000043.1"/>
</dbReference>
<organism evidence="3 4">
    <name type="scientific">Amycolatopsis sacchari</name>
    <dbReference type="NCBI Taxonomy" id="115433"/>
    <lineage>
        <taxon>Bacteria</taxon>
        <taxon>Bacillati</taxon>
        <taxon>Actinomycetota</taxon>
        <taxon>Actinomycetes</taxon>
        <taxon>Pseudonocardiales</taxon>
        <taxon>Pseudonocardiaceae</taxon>
        <taxon>Amycolatopsis</taxon>
    </lineage>
</organism>
<feature type="chain" id="PRO_5011762016" description="Small secreted domain" evidence="2">
    <location>
        <begin position="26"/>
        <end position="115"/>
    </location>
</feature>
<evidence type="ECO:0000256" key="2">
    <source>
        <dbReference type="SAM" id="SignalP"/>
    </source>
</evidence>
<name>A0A1I3PAX7_9PSEU</name>
<evidence type="ECO:0008006" key="5">
    <source>
        <dbReference type="Google" id="ProtNLM"/>
    </source>
</evidence>
<protein>
    <recommendedName>
        <fullName evidence="5">Small secreted domain</fullName>
    </recommendedName>
</protein>
<evidence type="ECO:0000256" key="1">
    <source>
        <dbReference type="SAM" id="MobiDB-lite"/>
    </source>
</evidence>